<name>F7E2Q5_MACMU</name>
<evidence type="ECO:0000313" key="1">
    <source>
        <dbReference type="EMBL" id="EHH27915.1"/>
    </source>
</evidence>
<organism evidence="1">
    <name type="scientific">Macaca mulatta</name>
    <name type="common">Rhesus macaque</name>
    <dbReference type="NCBI Taxonomy" id="9544"/>
    <lineage>
        <taxon>Eukaryota</taxon>
        <taxon>Metazoa</taxon>
        <taxon>Chordata</taxon>
        <taxon>Craniata</taxon>
        <taxon>Vertebrata</taxon>
        <taxon>Euteleostomi</taxon>
        <taxon>Mammalia</taxon>
        <taxon>Eutheria</taxon>
        <taxon>Euarchontoglires</taxon>
        <taxon>Primates</taxon>
        <taxon>Haplorrhini</taxon>
        <taxon>Catarrhini</taxon>
        <taxon>Cercopithecidae</taxon>
        <taxon>Cercopithecinae</taxon>
        <taxon>Macaca</taxon>
    </lineage>
</organism>
<dbReference type="HOGENOM" id="CLU_3124565_0_0_1"/>
<dbReference type="AlphaFoldDB" id="F7E2Q5"/>
<dbReference type="EMBL" id="CM001259">
    <property type="protein sequence ID" value="EHH27915.1"/>
    <property type="molecule type" value="Genomic_DNA"/>
</dbReference>
<dbReference type="Proteomes" id="UP000013456">
    <property type="component" value="Chromosome 7"/>
</dbReference>
<gene>
    <name evidence="1" type="ORF">EGK_18229</name>
</gene>
<accession>F7E2Q5</accession>
<reference evidence="1" key="1">
    <citation type="journal article" date="2011" name="Nat. Biotechnol.">
        <title>Genome sequencing and comparison of two nonhuman primate animal models, the cynomolgus and Chinese rhesus macaques.</title>
        <authorList>
            <person name="Yan G."/>
            <person name="Zhang G."/>
            <person name="Fang X."/>
            <person name="Zhang Y."/>
            <person name="Li C."/>
            <person name="Ling F."/>
            <person name="Cooper D.N."/>
            <person name="Li Q."/>
            <person name="Li Y."/>
            <person name="van Gool A.J."/>
            <person name="Du H."/>
            <person name="Chen J."/>
            <person name="Chen R."/>
            <person name="Zhang P."/>
            <person name="Huang Z."/>
            <person name="Thompson J.R."/>
            <person name="Meng Y."/>
            <person name="Bai Y."/>
            <person name="Wang J."/>
            <person name="Zhuo M."/>
            <person name="Wang T."/>
            <person name="Huang Y."/>
            <person name="Wei L."/>
            <person name="Li J."/>
            <person name="Wang Z."/>
            <person name="Hu H."/>
            <person name="Yang P."/>
            <person name="Le L."/>
            <person name="Stenson P.D."/>
            <person name="Li B."/>
            <person name="Liu X."/>
            <person name="Ball E.V."/>
            <person name="An N."/>
            <person name="Huang Q."/>
            <person name="Zhang Y."/>
            <person name="Fan W."/>
            <person name="Zhang X."/>
            <person name="Li Y."/>
            <person name="Wang W."/>
            <person name="Katze M.G."/>
            <person name="Su B."/>
            <person name="Nielsen R."/>
            <person name="Yang H."/>
            <person name="Wang J."/>
            <person name="Wang X."/>
            <person name="Wang J."/>
        </authorList>
    </citation>
    <scope>NUCLEOTIDE SEQUENCE [LARGE SCALE GENOMIC DNA]</scope>
    <source>
        <strain evidence="1">CR-5</strain>
    </source>
</reference>
<proteinExistence type="predicted"/>
<sequence>MFLARRERSFHQVDWFLCVRPPPFPPGQHLVLAGGVSELSERIRLILWEN</sequence>
<protein>
    <submittedName>
        <fullName evidence="1">Uncharacterized protein</fullName>
    </submittedName>
</protein>